<dbReference type="EMBL" id="AGBW02010931">
    <property type="protein sequence ID" value="OWR47502.1"/>
    <property type="molecule type" value="Genomic_DNA"/>
</dbReference>
<dbReference type="Proteomes" id="UP000007151">
    <property type="component" value="Unassembled WGS sequence"/>
</dbReference>
<dbReference type="InterPro" id="IPR011680">
    <property type="entry name" value="FEZ"/>
</dbReference>
<dbReference type="KEGG" id="dpl:KGM_206707"/>
<evidence type="ECO:0000313" key="4">
    <source>
        <dbReference type="EMBL" id="OWR47502.1"/>
    </source>
</evidence>
<proteinExistence type="inferred from homology"/>
<comment type="similarity">
    <text evidence="1">Belongs to the zygin family.</text>
</comment>
<evidence type="ECO:0000313" key="5">
    <source>
        <dbReference type="Proteomes" id="UP000007151"/>
    </source>
</evidence>
<keyword evidence="3" id="KW-0175">Coiled coil</keyword>
<keyword evidence="2" id="KW-0597">Phosphoprotein</keyword>
<evidence type="ECO:0008006" key="6">
    <source>
        <dbReference type="Google" id="ProtNLM"/>
    </source>
</evidence>
<organism evidence="4 5">
    <name type="scientific">Danaus plexippus plexippus</name>
    <dbReference type="NCBI Taxonomy" id="278856"/>
    <lineage>
        <taxon>Eukaryota</taxon>
        <taxon>Metazoa</taxon>
        <taxon>Ecdysozoa</taxon>
        <taxon>Arthropoda</taxon>
        <taxon>Hexapoda</taxon>
        <taxon>Insecta</taxon>
        <taxon>Pterygota</taxon>
        <taxon>Neoptera</taxon>
        <taxon>Endopterygota</taxon>
        <taxon>Lepidoptera</taxon>
        <taxon>Glossata</taxon>
        <taxon>Ditrysia</taxon>
        <taxon>Papilionoidea</taxon>
        <taxon>Nymphalidae</taxon>
        <taxon>Danainae</taxon>
        <taxon>Danaini</taxon>
        <taxon>Danaina</taxon>
        <taxon>Danaus</taxon>
        <taxon>Danaus</taxon>
    </lineage>
</organism>
<dbReference type="GO" id="GO:0030424">
    <property type="term" value="C:axon"/>
    <property type="evidence" value="ECO:0007669"/>
    <property type="project" value="TreeGrafter"/>
</dbReference>
<dbReference type="STRING" id="278856.A0A212F183"/>
<evidence type="ECO:0000256" key="3">
    <source>
        <dbReference type="ARBA" id="ARBA00023054"/>
    </source>
</evidence>
<dbReference type="AlphaFoldDB" id="A0A212F183"/>
<name>A0A212F183_DANPL</name>
<sequence>MHVRSDTFLQLSSDVQRGLKLTAIRVSGLSHGSTFCFLTALGTIWRMWWTITGNFGNILPIDWTKSFSRKMHIPTLNLSDKKGAMTPDDEIHSSEDEAVASDLDMHALILGGLHQDHECPVKTADEVIQEIDDMMQETPSSEGDMIEYNEALEKGKEVLSSPLYEDSK</sequence>
<evidence type="ECO:0000256" key="1">
    <source>
        <dbReference type="ARBA" id="ARBA00006788"/>
    </source>
</evidence>
<accession>A0A212F183</accession>
<dbReference type="Pfam" id="PF07763">
    <property type="entry name" value="FEZ"/>
    <property type="match status" value="1"/>
</dbReference>
<dbReference type="PANTHER" id="PTHR12394:SF12">
    <property type="entry name" value="LD08195P"/>
    <property type="match status" value="1"/>
</dbReference>
<keyword evidence="5" id="KW-1185">Reference proteome</keyword>
<dbReference type="GO" id="GO:0005737">
    <property type="term" value="C:cytoplasm"/>
    <property type="evidence" value="ECO:0007669"/>
    <property type="project" value="TreeGrafter"/>
</dbReference>
<dbReference type="PANTHER" id="PTHR12394">
    <property type="entry name" value="ZYGIN"/>
    <property type="match status" value="1"/>
</dbReference>
<protein>
    <recommendedName>
        <fullName evidence="6">Fasciculation and elongation protein zeta-2-like</fullName>
    </recommendedName>
</protein>
<dbReference type="InParanoid" id="A0A212F183"/>
<reference evidence="4 5" key="1">
    <citation type="journal article" date="2011" name="Cell">
        <title>The monarch butterfly genome yields insights into long-distance migration.</title>
        <authorList>
            <person name="Zhan S."/>
            <person name="Merlin C."/>
            <person name="Boore J.L."/>
            <person name="Reppert S.M."/>
        </authorList>
    </citation>
    <scope>NUCLEOTIDE SEQUENCE [LARGE SCALE GENOMIC DNA]</scope>
    <source>
        <strain evidence="4">F-2</strain>
    </source>
</reference>
<gene>
    <name evidence="4" type="ORF">KGM_206707</name>
</gene>
<comment type="caution">
    <text evidence="4">The sequence shown here is derived from an EMBL/GenBank/DDBJ whole genome shotgun (WGS) entry which is preliminary data.</text>
</comment>
<evidence type="ECO:0000256" key="2">
    <source>
        <dbReference type="ARBA" id="ARBA00022553"/>
    </source>
</evidence>